<dbReference type="STRING" id="574349.SAMN05443545_103271"/>
<dbReference type="Gene3D" id="3.40.50.2000">
    <property type="entry name" value="Glycogen Phosphorylase B"/>
    <property type="match status" value="2"/>
</dbReference>
<dbReference type="CDD" id="cd03801">
    <property type="entry name" value="GT4_PimA-like"/>
    <property type="match status" value="1"/>
</dbReference>
<evidence type="ECO:0000259" key="1">
    <source>
        <dbReference type="Pfam" id="PF00534"/>
    </source>
</evidence>
<proteinExistence type="predicted"/>
<organism evidence="2 3">
    <name type="scientific">Aidingimonas halophila</name>
    <dbReference type="NCBI Taxonomy" id="574349"/>
    <lineage>
        <taxon>Bacteria</taxon>
        <taxon>Pseudomonadati</taxon>
        <taxon>Pseudomonadota</taxon>
        <taxon>Gammaproteobacteria</taxon>
        <taxon>Oceanospirillales</taxon>
        <taxon>Halomonadaceae</taxon>
        <taxon>Aidingimonas</taxon>
    </lineage>
</organism>
<dbReference type="AlphaFoldDB" id="A0A1H2XSM0"/>
<dbReference type="InterPro" id="IPR001296">
    <property type="entry name" value="Glyco_trans_1"/>
</dbReference>
<dbReference type="Pfam" id="PF00534">
    <property type="entry name" value="Glycos_transf_1"/>
    <property type="match status" value="1"/>
</dbReference>
<feature type="domain" description="Glycosyl transferase family 1" evidence="1">
    <location>
        <begin position="174"/>
        <end position="326"/>
    </location>
</feature>
<reference evidence="2 3" key="1">
    <citation type="submission" date="2016-10" db="EMBL/GenBank/DDBJ databases">
        <authorList>
            <person name="de Groot N.N."/>
        </authorList>
    </citation>
    <scope>NUCLEOTIDE SEQUENCE [LARGE SCALE GENOMIC DNA]</scope>
    <source>
        <strain evidence="2 3">DSM 19219</strain>
    </source>
</reference>
<dbReference type="RefSeq" id="WP_092568846.1">
    <property type="nucleotide sequence ID" value="NZ_BMXH01000004.1"/>
</dbReference>
<evidence type="ECO:0000313" key="2">
    <source>
        <dbReference type="EMBL" id="SDW95319.1"/>
    </source>
</evidence>
<dbReference type="GO" id="GO:1901135">
    <property type="term" value="P:carbohydrate derivative metabolic process"/>
    <property type="evidence" value="ECO:0007669"/>
    <property type="project" value="UniProtKB-ARBA"/>
</dbReference>
<dbReference type="PANTHER" id="PTHR12526">
    <property type="entry name" value="GLYCOSYLTRANSFERASE"/>
    <property type="match status" value="1"/>
</dbReference>
<evidence type="ECO:0000313" key="3">
    <source>
        <dbReference type="Proteomes" id="UP000198500"/>
    </source>
</evidence>
<protein>
    <submittedName>
        <fullName evidence="2">Glycosyltransferase involved in cell wall bisynthesis</fullName>
    </submittedName>
</protein>
<keyword evidence="3" id="KW-1185">Reference proteome</keyword>
<dbReference type="Proteomes" id="UP000198500">
    <property type="component" value="Unassembled WGS sequence"/>
</dbReference>
<gene>
    <name evidence="2" type="ORF">SAMN05443545_103271</name>
</gene>
<keyword evidence="2" id="KW-0808">Transferase</keyword>
<accession>A0A1H2XSM0</accession>
<dbReference type="GO" id="GO:0016757">
    <property type="term" value="F:glycosyltransferase activity"/>
    <property type="evidence" value="ECO:0007669"/>
    <property type="project" value="InterPro"/>
</dbReference>
<dbReference type="SUPFAM" id="SSF53756">
    <property type="entry name" value="UDP-Glycosyltransferase/glycogen phosphorylase"/>
    <property type="match status" value="1"/>
</dbReference>
<dbReference type="OrthoDB" id="9795746at2"/>
<dbReference type="EMBL" id="FNNI01000003">
    <property type="protein sequence ID" value="SDW95319.1"/>
    <property type="molecule type" value="Genomic_DNA"/>
</dbReference>
<name>A0A1H2XSM0_9GAMM</name>
<sequence length="352" mass="39477">MMAAQTLHIRHVNLARQFRGGERQTVLLINALAKHSGITQSLVCRRDSPMRAELVERSDITLIDADHQFAGHFQGAHADLVHAHEAKAIHWAFLHSLLRHTPYLLTRRVPQPVKQTGFNRLTYGRARHGVAISSVIEQHLEERGWCNISRIPSALSHMPRQASHVARLRDRFAGKRVIGHIGALVDRHKGQRLLIEAARQLRREFPDAIFLFLGQGDDKVVLQRESADLDNIVWEGFRSNIGDYLAIMDLFVFPSRNEGLGSILLDAMDYEVPVIASNVDGIPDIVTHDDTGILIPPNDGNALTEAIRSLLNAPDRAADLAESAHQRLSLFTPEAMGNAYLALYERLLNQMR</sequence>